<proteinExistence type="predicted"/>
<keyword evidence="2" id="KW-1185">Reference proteome</keyword>
<dbReference type="AlphaFoldDB" id="R9PEC0"/>
<dbReference type="Proteomes" id="UP000014071">
    <property type="component" value="Unassembled WGS sequence"/>
</dbReference>
<dbReference type="GeneID" id="24112575"/>
<reference evidence="2" key="1">
    <citation type="journal article" date="2013" name="Genome Announc.">
        <title>Draft genome sequence of the basidiomycetous yeast-like fungus Pseudozyma hubeiensis SY62, which produces an abundant amount of the biosurfactant mannosylerythritol lipids.</title>
        <authorList>
            <person name="Konishi M."/>
            <person name="Hatada Y."/>
            <person name="Horiuchi J."/>
        </authorList>
    </citation>
    <scope>NUCLEOTIDE SEQUENCE [LARGE SCALE GENOMIC DNA]</scope>
    <source>
        <strain evidence="2">SY62</strain>
    </source>
</reference>
<dbReference type="HOGENOM" id="CLU_2414261_0_0_1"/>
<protein>
    <submittedName>
        <fullName evidence="1">Uncharacterized protein</fullName>
    </submittedName>
</protein>
<organism evidence="1 2">
    <name type="scientific">Pseudozyma hubeiensis (strain SY62)</name>
    <name type="common">Yeast</name>
    <dbReference type="NCBI Taxonomy" id="1305764"/>
    <lineage>
        <taxon>Eukaryota</taxon>
        <taxon>Fungi</taxon>
        <taxon>Dikarya</taxon>
        <taxon>Basidiomycota</taxon>
        <taxon>Ustilaginomycotina</taxon>
        <taxon>Ustilaginomycetes</taxon>
        <taxon>Ustilaginales</taxon>
        <taxon>Ustilaginaceae</taxon>
        <taxon>Pseudozyma</taxon>
    </lineage>
</organism>
<dbReference type="RefSeq" id="XP_012193296.1">
    <property type="nucleotide sequence ID" value="XM_012337906.1"/>
</dbReference>
<name>R9PEC0_PSEHS</name>
<evidence type="ECO:0000313" key="2">
    <source>
        <dbReference type="Proteomes" id="UP000014071"/>
    </source>
</evidence>
<gene>
    <name evidence="1" type="ORF">PHSY_007312</name>
</gene>
<sequence length="92" mass="10286">MHMHSPSGCQMVRETYVESGVGLFAIQAAMLCAALQNPTEHSRGPSQTSAYLKCQASDAVYQAGERYEMRFRLVAIVKQHVEREASRTDRPI</sequence>
<accession>R9PEC0</accession>
<evidence type="ECO:0000313" key="1">
    <source>
        <dbReference type="EMBL" id="GAC99709.1"/>
    </source>
</evidence>
<dbReference type="EMBL" id="DF238832">
    <property type="protein sequence ID" value="GAC99709.1"/>
    <property type="molecule type" value="Genomic_DNA"/>
</dbReference>